<dbReference type="Pfam" id="PF02581">
    <property type="entry name" value="TMP-TENI"/>
    <property type="match status" value="1"/>
</dbReference>
<comment type="caution">
    <text evidence="4">The sequence shown here is derived from an EMBL/GenBank/DDBJ whole genome shotgun (WGS) entry which is preliminary data.</text>
</comment>
<keyword evidence="2" id="KW-0784">Thiamine biosynthesis</keyword>
<dbReference type="PANTHER" id="PTHR20857:SF15">
    <property type="entry name" value="THIAMINE-PHOSPHATE SYNTHASE"/>
    <property type="match status" value="1"/>
</dbReference>
<dbReference type="PANTHER" id="PTHR20857">
    <property type="entry name" value="THIAMINE-PHOSPHATE PYROPHOSPHORYLASE"/>
    <property type="match status" value="1"/>
</dbReference>
<comment type="pathway">
    <text evidence="1">Cofactor biosynthesis; thiamine diphosphate biosynthesis.</text>
</comment>
<reference evidence="4" key="2">
    <citation type="submission" date="2021-04" db="EMBL/GenBank/DDBJ databases">
        <authorList>
            <person name="Gilroy R."/>
        </authorList>
    </citation>
    <scope>NUCLEOTIDE SEQUENCE</scope>
    <source>
        <strain evidence="4">G3-2149</strain>
    </source>
</reference>
<evidence type="ECO:0000259" key="3">
    <source>
        <dbReference type="Pfam" id="PF02581"/>
    </source>
</evidence>
<dbReference type="CDD" id="cd00564">
    <property type="entry name" value="TMP_TenI"/>
    <property type="match status" value="1"/>
</dbReference>
<proteinExistence type="predicted"/>
<dbReference type="InterPro" id="IPR036206">
    <property type="entry name" value="ThiamineP_synth_sf"/>
</dbReference>
<dbReference type="GO" id="GO:0005737">
    <property type="term" value="C:cytoplasm"/>
    <property type="evidence" value="ECO:0007669"/>
    <property type="project" value="TreeGrafter"/>
</dbReference>
<dbReference type="GO" id="GO:0009228">
    <property type="term" value="P:thiamine biosynthetic process"/>
    <property type="evidence" value="ECO:0007669"/>
    <property type="project" value="UniProtKB-KW"/>
</dbReference>
<dbReference type="Gene3D" id="3.20.20.70">
    <property type="entry name" value="Aldolase class I"/>
    <property type="match status" value="1"/>
</dbReference>
<evidence type="ECO:0000313" key="5">
    <source>
        <dbReference type="Proteomes" id="UP000823865"/>
    </source>
</evidence>
<dbReference type="Proteomes" id="UP000823865">
    <property type="component" value="Unassembled WGS sequence"/>
</dbReference>
<organism evidence="4 5">
    <name type="scientific">Candidatus Paraprevotella stercoravium</name>
    <dbReference type="NCBI Taxonomy" id="2838725"/>
    <lineage>
        <taxon>Bacteria</taxon>
        <taxon>Pseudomonadati</taxon>
        <taxon>Bacteroidota</taxon>
        <taxon>Bacteroidia</taxon>
        <taxon>Bacteroidales</taxon>
        <taxon>Prevotellaceae</taxon>
        <taxon>Paraprevotella</taxon>
    </lineage>
</organism>
<dbReference type="EMBL" id="JAHLFU010000191">
    <property type="protein sequence ID" value="MBU3853960.1"/>
    <property type="molecule type" value="Genomic_DNA"/>
</dbReference>
<sequence length="202" mass="23182">MKLILLTNEEFFVEEDKIISALFEEGLDVLHLRKPGSDSAYSERLLTLLPDEYHKRIVVHDHFYLKQEFNLMGIHLNCRHPEPPAGYKGHLSKSLHSIDEVNKEKKQFDYVFLSPVFDSISKSSYPAAFSNEELKSAHKAGIIDHKVMALGGISLKNIPQIKDYGFGGVVIKGDLWNRFDIRSNKDFKDLLNHFKLLKKAID</sequence>
<gene>
    <name evidence="4" type="ORF">H9789_09150</name>
</gene>
<accession>A0A9E2L6S8</accession>
<dbReference type="GO" id="GO:0004789">
    <property type="term" value="F:thiamine-phosphate diphosphorylase activity"/>
    <property type="evidence" value="ECO:0007669"/>
    <property type="project" value="TreeGrafter"/>
</dbReference>
<dbReference type="InterPro" id="IPR013785">
    <property type="entry name" value="Aldolase_TIM"/>
</dbReference>
<name>A0A9E2L6S8_9BACT</name>
<evidence type="ECO:0000256" key="1">
    <source>
        <dbReference type="ARBA" id="ARBA00004948"/>
    </source>
</evidence>
<feature type="domain" description="Thiamine phosphate synthase/TenI" evidence="3">
    <location>
        <begin position="15"/>
        <end position="170"/>
    </location>
</feature>
<evidence type="ECO:0000256" key="2">
    <source>
        <dbReference type="ARBA" id="ARBA00022977"/>
    </source>
</evidence>
<dbReference type="InterPro" id="IPR022998">
    <property type="entry name" value="ThiamineP_synth_TenI"/>
</dbReference>
<dbReference type="SUPFAM" id="SSF51391">
    <property type="entry name" value="Thiamin phosphate synthase"/>
    <property type="match status" value="1"/>
</dbReference>
<reference evidence="4" key="1">
    <citation type="journal article" date="2021" name="PeerJ">
        <title>Extensive microbial diversity within the chicken gut microbiome revealed by metagenomics and culture.</title>
        <authorList>
            <person name="Gilroy R."/>
            <person name="Ravi A."/>
            <person name="Getino M."/>
            <person name="Pursley I."/>
            <person name="Horton D.L."/>
            <person name="Alikhan N.F."/>
            <person name="Baker D."/>
            <person name="Gharbi K."/>
            <person name="Hall N."/>
            <person name="Watson M."/>
            <person name="Adriaenssens E.M."/>
            <person name="Foster-Nyarko E."/>
            <person name="Jarju S."/>
            <person name="Secka A."/>
            <person name="Antonio M."/>
            <person name="Oren A."/>
            <person name="Chaudhuri R.R."/>
            <person name="La Ragione R."/>
            <person name="Hildebrand F."/>
            <person name="Pallen M.J."/>
        </authorList>
    </citation>
    <scope>NUCLEOTIDE SEQUENCE</scope>
    <source>
        <strain evidence="4">G3-2149</strain>
    </source>
</reference>
<dbReference type="AlphaFoldDB" id="A0A9E2L6S8"/>
<protein>
    <submittedName>
        <fullName evidence="4">Thiamine phosphate synthase</fullName>
    </submittedName>
</protein>
<evidence type="ECO:0000313" key="4">
    <source>
        <dbReference type="EMBL" id="MBU3853960.1"/>
    </source>
</evidence>